<dbReference type="PROSITE" id="PS01272">
    <property type="entry name" value="GCKR"/>
    <property type="match status" value="1"/>
</dbReference>
<keyword evidence="2 12" id="KW-0456">Lyase</keyword>
<dbReference type="HAMAP" id="MF_00068">
    <property type="entry name" value="MurQ"/>
    <property type="match status" value="1"/>
</dbReference>
<evidence type="ECO:0000256" key="3">
    <source>
        <dbReference type="ARBA" id="ARBA00023277"/>
    </source>
</evidence>
<dbReference type="GO" id="GO:0046348">
    <property type="term" value="P:amino sugar catabolic process"/>
    <property type="evidence" value="ECO:0007669"/>
    <property type="project" value="InterPro"/>
</dbReference>
<evidence type="ECO:0000313" key="14">
    <source>
        <dbReference type="EMBL" id="MBC5637642.1"/>
    </source>
</evidence>
<dbReference type="FunFam" id="3.40.50.10490:FF:000014">
    <property type="entry name" value="N-acetylmuramic acid 6-phosphate etherase"/>
    <property type="match status" value="1"/>
</dbReference>
<comment type="pathway">
    <text evidence="5">Amino-sugar metabolism; 1,6-anhydro-N-acetylmuramate degradation.</text>
</comment>
<comment type="miscellaneous">
    <text evidence="12">A lyase-type mechanism (elimination/hydration) is suggested for the cleavage of the lactyl ether bond of MurNAc 6-phosphate, with the formation of an alpha,beta-unsaturated aldehyde intermediate with (E)-stereochemistry, followed by the syn addition of water to give product.</text>
</comment>
<comment type="pathway">
    <text evidence="6">Cell wall biogenesis.</text>
</comment>
<dbReference type="InterPro" id="IPR040190">
    <property type="entry name" value="MURQ/GCKR"/>
</dbReference>
<dbReference type="NCBIfam" id="NF003915">
    <property type="entry name" value="PRK05441.1"/>
    <property type="match status" value="1"/>
</dbReference>
<dbReference type="GO" id="GO:0016835">
    <property type="term" value="F:carbon-oxygen lyase activity"/>
    <property type="evidence" value="ECO:0007669"/>
    <property type="project" value="UniProtKB-UniRule"/>
</dbReference>
<evidence type="ECO:0000256" key="10">
    <source>
        <dbReference type="ARBA" id="ARBA00077905"/>
    </source>
</evidence>
<evidence type="ECO:0000256" key="5">
    <source>
        <dbReference type="ARBA" id="ARBA00060595"/>
    </source>
</evidence>
<comment type="catalytic activity">
    <reaction evidence="4 12">
        <text>N-acetyl-D-muramate 6-phosphate + H2O = N-acetyl-D-glucosamine 6-phosphate + (R)-lactate</text>
        <dbReference type="Rhea" id="RHEA:26410"/>
        <dbReference type="ChEBI" id="CHEBI:15377"/>
        <dbReference type="ChEBI" id="CHEBI:16004"/>
        <dbReference type="ChEBI" id="CHEBI:57513"/>
        <dbReference type="ChEBI" id="CHEBI:58722"/>
        <dbReference type="EC" id="4.2.1.126"/>
    </reaction>
</comment>
<evidence type="ECO:0000256" key="6">
    <source>
        <dbReference type="ARBA" id="ARBA00060672"/>
    </source>
</evidence>
<dbReference type="Gene3D" id="3.40.50.10490">
    <property type="entry name" value="Glucose-6-phosphate isomerase like protein, domain 1"/>
    <property type="match status" value="1"/>
</dbReference>
<dbReference type="Gene3D" id="1.10.8.1080">
    <property type="match status" value="1"/>
</dbReference>
<dbReference type="InterPro" id="IPR046348">
    <property type="entry name" value="SIS_dom_sf"/>
</dbReference>
<evidence type="ECO:0000313" key="15">
    <source>
        <dbReference type="Proteomes" id="UP000637359"/>
    </source>
</evidence>
<dbReference type="AlphaFoldDB" id="A0A923RKZ0"/>
<protein>
    <recommendedName>
        <fullName evidence="9 12">N-acetylmuramic acid 6-phosphate etherase</fullName>
        <shortName evidence="12">MurNAc-6-P etherase</shortName>
        <ecNumber evidence="8 12">4.2.1.126</ecNumber>
    </recommendedName>
    <alternativeName>
        <fullName evidence="11 12">N-acetylmuramic acid 6-phosphate hydrolase</fullName>
    </alternativeName>
    <alternativeName>
        <fullName evidence="10 12">N-acetylmuramic acid 6-phosphate lyase</fullName>
    </alternativeName>
</protein>
<dbReference type="NCBIfam" id="TIGR00274">
    <property type="entry name" value="N-acetylmuramic acid 6-phosphate etherase"/>
    <property type="match status" value="1"/>
</dbReference>
<comment type="function">
    <text evidence="12">Specifically catalyzes the cleavage of the D-lactyl ether substituent of MurNAc 6-phosphate, producing GlcNAc 6-phosphate and D-lactate.</text>
</comment>
<dbReference type="Pfam" id="PF20741">
    <property type="entry name" value="GKRP-like_C"/>
    <property type="match status" value="1"/>
</dbReference>
<evidence type="ECO:0000256" key="9">
    <source>
        <dbReference type="ARBA" id="ARBA00070061"/>
    </source>
</evidence>
<proteinExistence type="inferred from homology"/>
<accession>A0A923RKZ0</accession>
<dbReference type="PROSITE" id="PS51464">
    <property type="entry name" value="SIS"/>
    <property type="match status" value="1"/>
</dbReference>
<evidence type="ECO:0000256" key="8">
    <source>
        <dbReference type="ARBA" id="ARBA00067056"/>
    </source>
</evidence>
<dbReference type="GO" id="GO:0009254">
    <property type="term" value="P:peptidoglycan turnover"/>
    <property type="evidence" value="ECO:0007669"/>
    <property type="project" value="TreeGrafter"/>
</dbReference>
<evidence type="ECO:0000256" key="11">
    <source>
        <dbReference type="ARBA" id="ARBA00084049"/>
    </source>
</evidence>
<dbReference type="EC" id="4.2.1.126" evidence="8 12"/>
<dbReference type="InterPro" id="IPR005488">
    <property type="entry name" value="Etherase_MurQ"/>
</dbReference>
<feature type="active site" evidence="12">
    <location>
        <position position="117"/>
    </location>
</feature>
<evidence type="ECO:0000256" key="1">
    <source>
        <dbReference type="ARBA" id="ARBA00011738"/>
    </source>
</evidence>
<keyword evidence="15" id="KW-1185">Reference proteome</keyword>
<comment type="caution">
    <text evidence="14">The sequence shown here is derived from an EMBL/GenBank/DDBJ whole genome shotgun (WGS) entry which is preliminary data.</text>
</comment>
<dbReference type="InterPro" id="IPR001347">
    <property type="entry name" value="SIS_dom"/>
</dbReference>
<dbReference type="PANTHER" id="PTHR10088:SF4">
    <property type="entry name" value="GLUCOKINASE REGULATORY PROTEIN"/>
    <property type="match status" value="1"/>
</dbReference>
<dbReference type="SUPFAM" id="SSF53697">
    <property type="entry name" value="SIS domain"/>
    <property type="match status" value="1"/>
</dbReference>
<organism evidence="14 15">
    <name type="scientific">Ornithinibacillus hominis</name>
    <dbReference type="NCBI Taxonomy" id="2763055"/>
    <lineage>
        <taxon>Bacteria</taxon>
        <taxon>Bacillati</taxon>
        <taxon>Bacillota</taxon>
        <taxon>Bacilli</taxon>
        <taxon>Bacillales</taxon>
        <taxon>Bacillaceae</taxon>
        <taxon>Ornithinibacillus</taxon>
    </lineage>
</organism>
<evidence type="ECO:0000256" key="12">
    <source>
        <dbReference type="HAMAP-Rule" id="MF_00068"/>
    </source>
</evidence>
<comment type="pathway">
    <text evidence="12">Amino-sugar metabolism; N-acetylmuramate degradation.</text>
</comment>
<dbReference type="PANTHER" id="PTHR10088">
    <property type="entry name" value="GLUCOKINASE REGULATORY PROTEIN"/>
    <property type="match status" value="1"/>
</dbReference>
<dbReference type="FunFam" id="1.10.8.1080:FF:000001">
    <property type="entry name" value="N-acetylmuramic acid 6-phosphate etherase"/>
    <property type="match status" value="1"/>
</dbReference>
<dbReference type="CDD" id="cd05007">
    <property type="entry name" value="SIS_Etherase"/>
    <property type="match status" value="1"/>
</dbReference>
<dbReference type="GO" id="GO:0097367">
    <property type="term" value="F:carbohydrate derivative binding"/>
    <property type="evidence" value="ECO:0007669"/>
    <property type="project" value="InterPro"/>
</dbReference>
<dbReference type="Proteomes" id="UP000637359">
    <property type="component" value="Unassembled WGS sequence"/>
</dbReference>
<sequence>MRMNKLSALVTEMRNENSMTIDNMSTSEILSVINKEDLKVALAVQQVLPDIEMAVERIYQALKNGGRLFYVGAGTSGRLGILDAVECPPTYSTPPELVQAVMAGGAKAIEKAVEGAEDSEELGANDLAERELTELDIVVGIAASGRTPYVAGALKYAQKIGAATVSLTSNKQAVISQFADVKIEVETGPEVITGSTRMKAATAHKLILNMLTTTTMIKIGKVYENLMVDVKVSNQKLRERAINIVSTITGASYEKAKGTLTQSNNEVKPAIVMIKANTTLDEAKRAIQQANGFVRKAIDIAEAKGGV</sequence>
<comment type="subunit">
    <text evidence="1 12">Homodimer.</text>
</comment>
<dbReference type="InterPro" id="IPR005486">
    <property type="entry name" value="Glucokinase_regulatory_CS"/>
</dbReference>
<evidence type="ECO:0000256" key="2">
    <source>
        <dbReference type="ARBA" id="ARBA00023239"/>
    </source>
</evidence>
<feature type="active site" description="Proton donor" evidence="12">
    <location>
        <position position="86"/>
    </location>
</feature>
<dbReference type="NCBIfam" id="NF009222">
    <property type="entry name" value="PRK12570.1"/>
    <property type="match status" value="1"/>
</dbReference>
<name>A0A923RKZ0_9BACI</name>
<gene>
    <name evidence="12 14" type="primary">murQ</name>
    <name evidence="14" type="ORF">H8S33_12570</name>
</gene>
<evidence type="ECO:0000256" key="7">
    <source>
        <dbReference type="ARBA" id="ARBA00061234"/>
    </source>
</evidence>
<feature type="domain" description="SIS" evidence="13">
    <location>
        <begin position="58"/>
        <end position="221"/>
    </location>
</feature>
<dbReference type="Pfam" id="PF22645">
    <property type="entry name" value="GKRP_SIS_N"/>
    <property type="match status" value="1"/>
</dbReference>
<dbReference type="EMBL" id="JACOOL010000009">
    <property type="protein sequence ID" value="MBC5637642.1"/>
    <property type="molecule type" value="Genomic_DNA"/>
</dbReference>
<reference evidence="14" key="1">
    <citation type="submission" date="2020-08" db="EMBL/GenBank/DDBJ databases">
        <title>Genome public.</title>
        <authorList>
            <person name="Liu C."/>
            <person name="Sun Q."/>
        </authorList>
    </citation>
    <scope>NUCLEOTIDE SEQUENCE</scope>
    <source>
        <strain evidence="14">BX22</strain>
    </source>
</reference>
<dbReference type="GO" id="GO:0016803">
    <property type="term" value="F:ether hydrolase activity"/>
    <property type="evidence" value="ECO:0007669"/>
    <property type="project" value="TreeGrafter"/>
</dbReference>
<evidence type="ECO:0000256" key="4">
    <source>
        <dbReference type="ARBA" id="ARBA00051747"/>
    </source>
</evidence>
<evidence type="ECO:0000259" key="13">
    <source>
        <dbReference type="PROSITE" id="PS51464"/>
    </source>
</evidence>
<comment type="similarity">
    <text evidence="7 12">Belongs to the GCKR-like family. MurNAc-6-P etherase subfamily.</text>
</comment>
<keyword evidence="3 12" id="KW-0119">Carbohydrate metabolism</keyword>